<dbReference type="AlphaFoldDB" id="A0A517TU18"/>
<feature type="domain" description="Peptidase S26" evidence="9">
    <location>
        <begin position="579"/>
        <end position="634"/>
    </location>
</feature>
<dbReference type="Gene3D" id="2.10.109.10">
    <property type="entry name" value="Umud Fragment, subunit A"/>
    <property type="match status" value="2"/>
</dbReference>
<dbReference type="GO" id="GO:0004252">
    <property type="term" value="F:serine-type endopeptidase activity"/>
    <property type="evidence" value="ECO:0007669"/>
    <property type="project" value="InterPro"/>
</dbReference>
<evidence type="ECO:0000256" key="5">
    <source>
        <dbReference type="ARBA" id="ARBA00022801"/>
    </source>
</evidence>
<dbReference type="Pfam" id="PF10502">
    <property type="entry name" value="Peptidase_S26"/>
    <property type="match status" value="2"/>
</dbReference>
<evidence type="ECO:0000256" key="8">
    <source>
        <dbReference type="SAM" id="MobiDB-lite"/>
    </source>
</evidence>
<feature type="compositionally biased region" description="Basic and acidic residues" evidence="8">
    <location>
        <begin position="1"/>
        <end position="15"/>
    </location>
</feature>
<evidence type="ECO:0000259" key="9">
    <source>
        <dbReference type="Pfam" id="PF10502"/>
    </source>
</evidence>
<organism evidence="10 11">
    <name type="scientific">Lacipirellula limnantheis</name>
    <dbReference type="NCBI Taxonomy" id="2528024"/>
    <lineage>
        <taxon>Bacteria</taxon>
        <taxon>Pseudomonadati</taxon>
        <taxon>Planctomycetota</taxon>
        <taxon>Planctomycetia</taxon>
        <taxon>Pirellulales</taxon>
        <taxon>Lacipirellulaceae</taxon>
        <taxon>Lacipirellula</taxon>
    </lineage>
</organism>
<dbReference type="EC" id="3.4.21.89" evidence="3 7"/>
<reference evidence="10 11" key="1">
    <citation type="submission" date="2019-02" db="EMBL/GenBank/DDBJ databases">
        <title>Deep-cultivation of Planctomycetes and their phenomic and genomic characterization uncovers novel biology.</title>
        <authorList>
            <person name="Wiegand S."/>
            <person name="Jogler M."/>
            <person name="Boedeker C."/>
            <person name="Pinto D."/>
            <person name="Vollmers J."/>
            <person name="Rivas-Marin E."/>
            <person name="Kohn T."/>
            <person name="Peeters S.H."/>
            <person name="Heuer A."/>
            <person name="Rast P."/>
            <person name="Oberbeckmann S."/>
            <person name="Bunk B."/>
            <person name="Jeske O."/>
            <person name="Meyerdierks A."/>
            <person name="Storesund J.E."/>
            <person name="Kallscheuer N."/>
            <person name="Luecker S."/>
            <person name="Lage O.M."/>
            <person name="Pohl T."/>
            <person name="Merkel B.J."/>
            <person name="Hornburger P."/>
            <person name="Mueller R.-W."/>
            <person name="Bruemmer F."/>
            <person name="Labrenz M."/>
            <person name="Spormann A.M."/>
            <person name="Op den Camp H."/>
            <person name="Overmann J."/>
            <person name="Amann R."/>
            <person name="Jetten M.S.M."/>
            <person name="Mascher T."/>
            <person name="Medema M.H."/>
            <person name="Devos D.P."/>
            <person name="Kaster A.-K."/>
            <person name="Ovreas L."/>
            <person name="Rohde M."/>
            <person name="Galperin M.Y."/>
            <person name="Jogler C."/>
        </authorList>
    </citation>
    <scope>NUCLEOTIDE SEQUENCE [LARGE SCALE GENOMIC DNA]</scope>
    <source>
        <strain evidence="10 11">I41</strain>
    </source>
</reference>
<gene>
    <name evidence="10" type="ORF">I41_10280</name>
</gene>
<dbReference type="InterPro" id="IPR019757">
    <property type="entry name" value="Pept_S26A_signal_pept_1_Lys-AS"/>
</dbReference>
<comment type="catalytic activity">
    <reaction evidence="1 7">
        <text>Cleavage of hydrophobic, N-terminal signal or leader sequences from secreted and periplasmic proteins.</text>
        <dbReference type="EC" id="3.4.21.89"/>
    </reaction>
</comment>
<feature type="domain" description="Peptidase S26" evidence="9">
    <location>
        <begin position="157"/>
        <end position="218"/>
    </location>
</feature>
<evidence type="ECO:0000313" key="11">
    <source>
        <dbReference type="Proteomes" id="UP000317909"/>
    </source>
</evidence>
<feature type="region of interest" description="Disordered" evidence="8">
    <location>
        <begin position="1"/>
        <end position="28"/>
    </location>
</feature>
<keyword evidence="7" id="KW-0645">Protease</keyword>
<dbReference type="GO" id="GO:0006465">
    <property type="term" value="P:signal peptide processing"/>
    <property type="evidence" value="ECO:0007669"/>
    <property type="project" value="InterPro"/>
</dbReference>
<comment type="similarity">
    <text evidence="2 7">Belongs to the peptidase S26 family.</text>
</comment>
<proteinExistence type="inferred from homology"/>
<evidence type="ECO:0000313" key="10">
    <source>
        <dbReference type="EMBL" id="QDT71867.1"/>
    </source>
</evidence>
<keyword evidence="5 7" id="KW-0378">Hydrolase</keyword>
<keyword evidence="11" id="KW-1185">Reference proteome</keyword>
<evidence type="ECO:0000256" key="4">
    <source>
        <dbReference type="ARBA" id="ARBA00019232"/>
    </source>
</evidence>
<dbReference type="SUPFAM" id="SSF51306">
    <property type="entry name" value="LexA/Signal peptidase"/>
    <property type="match status" value="2"/>
</dbReference>
<comment type="subcellular location">
    <subcellularLocation>
        <location evidence="7">Membrane</location>
        <topology evidence="7">Single-pass type II membrane protein</topology>
    </subcellularLocation>
</comment>
<sequence length="660" mass="73343">MANKKTAPDRRDAKPAEAPLAESKAPETKSNHDFVMFRETLESIVVAFVLAFLFRSFEAEAFVIPTGSMSPSLQGQHKDVHCLQCGHRFRTTASSEGENRDRLMARLRGAQGAEATRIKAAIESLDVVGGMCPMCRYLMPMRPDLPRTALAEADVPDIEFQPSYPGDRILVNKYGIDFSEPERWDVVVFKFPGDGNMNYIKRLVGLPGEQLQLYQGDVFTRALGDESAEFLIERKPADKVEAMLELVHDTNFEPTTLYNAGWPLRWAATTPDGWKVAVEPGEQTVAQRFSIDTGKDAPMAWLRYRHLIPDDNHWTIARRAAKDGIDAVAKEGSKTAEELRESVRKSSRPQLISDFNAYNARLLRGFAERDGWQIRPNSGQDSGSFGTEWVGDLAVDATVDVEEARGELVLDLVEAGNHFRATFNLGDGKVTLSAIDGRTGEALDFKASGQTSVNSPGTYELRFANVDDQLLLWVDGELVDLGDATYDPDKLLPGGRKGMIPWASENSAEDQGDLSPVGIGAQDAKLTVTRLAVLRDIYYIATKYPDDPQYLADYDPPAYGLETLFSTPDYWNVFAGRRKHDFNVEEGQLFVMGDNSPESKDCRLWMMPGMSGDHPGGPYLDRRLLIGKAVSVFWPHSWGSIPFLNALPGFPNFGDMRIVR</sequence>
<evidence type="ECO:0000256" key="7">
    <source>
        <dbReference type="RuleBase" id="RU362042"/>
    </source>
</evidence>
<dbReference type="RefSeq" id="WP_145431463.1">
    <property type="nucleotide sequence ID" value="NZ_CP036339.1"/>
</dbReference>
<protein>
    <recommendedName>
        <fullName evidence="4 7">Signal peptidase I</fullName>
        <ecNumber evidence="3 7">3.4.21.89</ecNumber>
    </recommendedName>
</protein>
<dbReference type="InterPro" id="IPR036286">
    <property type="entry name" value="LexA/Signal_pep-like_sf"/>
</dbReference>
<dbReference type="PANTHER" id="PTHR43390">
    <property type="entry name" value="SIGNAL PEPTIDASE I"/>
    <property type="match status" value="1"/>
</dbReference>
<dbReference type="Proteomes" id="UP000317909">
    <property type="component" value="Chromosome"/>
</dbReference>
<name>A0A517TU18_9BACT</name>
<dbReference type="PANTHER" id="PTHR43390:SF1">
    <property type="entry name" value="CHLOROPLAST PROCESSING PEPTIDASE"/>
    <property type="match status" value="1"/>
</dbReference>
<evidence type="ECO:0000256" key="1">
    <source>
        <dbReference type="ARBA" id="ARBA00000677"/>
    </source>
</evidence>
<dbReference type="CDD" id="cd06530">
    <property type="entry name" value="S26_SPase_I"/>
    <property type="match status" value="1"/>
</dbReference>
<dbReference type="GO" id="GO:0009003">
    <property type="term" value="F:signal peptidase activity"/>
    <property type="evidence" value="ECO:0007669"/>
    <property type="project" value="UniProtKB-EC"/>
</dbReference>
<dbReference type="KEGG" id="llh:I41_10280"/>
<feature type="active site" evidence="6">
    <location>
        <position position="201"/>
    </location>
</feature>
<dbReference type="NCBIfam" id="TIGR02227">
    <property type="entry name" value="sigpep_I_bact"/>
    <property type="match status" value="1"/>
</dbReference>
<evidence type="ECO:0000256" key="6">
    <source>
        <dbReference type="PIRSR" id="PIRSR600223-1"/>
    </source>
</evidence>
<dbReference type="GO" id="GO:0016020">
    <property type="term" value="C:membrane"/>
    <property type="evidence" value="ECO:0007669"/>
    <property type="project" value="UniProtKB-SubCell"/>
</dbReference>
<evidence type="ECO:0000256" key="3">
    <source>
        <dbReference type="ARBA" id="ARBA00013208"/>
    </source>
</evidence>
<dbReference type="InterPro" id="IPR019533">
    <property type="entry name" value="Peptidase_S26"/>
</dbReference>
<feature type="active site" evidence="6">
    <location>
        <position position="68"/>
    </location>
</feature>
<dbReference type="OrthoDB" id="9802919at2"/>
<evidence type="ECO:0000256" key="2">
    <source>
        <dbReference type="ARBA" id="ARBA00009370"/>
    </source>
</evidence>
<dbReference type="InterPro" id="IPR000223">
    <property type="entry name" value="Pept_S26A_signal_pept_1"/>
</dbReference>
<dbReference type="PROSITE" id="PS00760">
    <property type="entry name" value="SPASE_I_2"/>
    <property type="match status" value="1"/>
</dbReference>
<dbReference type="EMBL" id="CP036339">
    <property type="protein sequence ID" value="QDT71867.1"/>
    <property type="molecule type" value="Genomic_DNA"/>
</dbReference>
<accession>A0A517TU18</accession>